<reference evidence="2 3" key="1">
    <citation type="submission" date="2019-06" db="EMBL/GenBank/DDBJ databases">
        <title>Draft genomes of female and male turbot (Scophthalmus maximus).</title>
        <authorList>
            <person name="Xu H."/>
            <person name="Xu X.-W."/>
            <person name="Shao C."/>
            <person name="Chen S."/>
        </authorList>
    </citation>
    <scope>NUCLEOTIDE SEQUENCE [LARGE SCALE GENOMIC DNA]</scope>
    <source>
        <strain evidence="2">Ysfricsl-2016a</strain>
        <tissue evidence="2">Blood</tissue>
    </source>
</reference>
<feature type="region of interest" description="Disordered" evidence="1">
    <location>
        <begin position="65"/>
        <end position="85"/>
    </location>
</feature>
<evidence type="ECO:0000313" key="3">
    <source>
        <dbReference type="Proteomes" id="UP000438429"/>
    </source>
</evidence>
<name>A0A6A4SIY6_SCOMX</name>
<evidence type="ECO:0000256" key="1">
    <source>
        <dbReference type="SAM" id="MobiDB-lite"/>
    </source>
</evidence>
<dbReference type="AlphaFoldDB" id="A0A6A4SIY6"/>
<gene>
    <name evidence="2" type="ORF">F2P81_017665</name>
</gene>
<sequence length="130" mass="14852">MQTRTVGGPEVSHAAARCRSTRITDVLFPVTCGAVKQKHHDHQETLEETDLTSAEFKQWEFSSCGRNMSKPKKSTSSRFELKSRKATRGRFRLRLLQPQTRVLNQKQKREGTFVSGGFDMNLIRSDPSRL</sequence>
<accession>A0A6A4SIY6</accession>
<proteinExistence type="predicted"/>
<dbReference type="EMBL" id="VEVO01000015">
    <property type="protein sequence ID" value="KAF0030934.1"/>
    <property type="molecule type" value="Genomic_DNA"/>
</dbReference>
<dbReference type="Proteomes" id="UP000438429">
    <property type="component" value="Unassembled WGS sequence"/>
</dbReference>
<protein>
    <submittedName>
        <fullName evidence="2">Uncharacterized protein</fullName>
    </submittedName>
</protein>
<evidence type="ECO:0000313" key="2">
    <source>
        <dbReference type="EMBL" id="KAF0030934.1"/>
    </source>
</evidence>
<comment type="caution">
    <text evidence="2">The sequence shown here is derived from an EMBL/GenBank/DDBJ whole genome shotgun (WGS) entry which is preliminary data.</text>
</comment>
<organism evidence="2 3">
    <name type="scientific">Scophthalmus maximus</name>
    <name type="common">Turbot</name>
    <name type="synonym">Psetta maxima</name>
    <dbReference type="NCBI Taxonomy" id="52904"/>
    <lineage>
        <taxon>Eukaryota</taxon>
        <taxon>Metazoa</taxon>
        <taxon>Chordata</taxon>
        <taxon>Craniata</taxon>
        <taxon>Vertebrata</taxon>
        <taxon>Euteleostomi</taxon>
        <taxon>Actinopterygii</taxon>
        <taxon>Neopterygii</taxon>
        <taxon>Teleostei</taxon>
        <taxon>Neoteleostei</taxon>
        <taxon>Acanthomorphata</taxon>
        <taxon>Carangaria</taxon>
        <taxon>Pleuronectiformes</taxon>
        <taxon>Pleuronectoidei</taxon>
        <taxon>Scophthalmidae</taxon>
        <taxon>Scophthalmus</taxon>
    </lineage>
</organism>